<dbReference type="HOGENOM" id="CLU_011099_0_0_1"/>
<feature type="domain" description="Zn(2)-C6 fungal-type" evidence="4">
    <location>
        <begin position="26"/>
        <end position="56"/>
    </location>
</feature>
<name>K1Y590_MARBU</name>
<dbReference type="SMART" id="SM00906">
    <property type="entry name" value="Fungal_trans"/>
    <property type="match status" value="1"/>
</dbReference>
<dbReference type="eggNOG" id="ENOG502QZJZ">
    <property type="taxonomic scope" value="Eukaryota"/>
</dbReference>
<evidence type="ECO:0000259" key="4">
    <source>
        <dbReference type="PROSITE" id="PS50048"/>
    </source>
</evidence>
<dbReference type="AlphaFoldDB" id="K1Y590"/>
<evidence type="ECO:0000313" key="5">
    <source>
        <dbReference type="EMBL" id="EKD20339.1"/>
    </source>
</evidence>
<dbReference type="SMART" id="SM00066">
    <property type="entry name" value="GAL4"/>
    <property type="match status" value="1"/>
</dbReference>
<keyword evidence="1" id="KW-0479">Metal-binding</keyword>
<dbReference type="OrthoDB" id="2123952at2759"/>
<dbReference type="PROSITE" id="PS50048">
    <property type="entry name" value="ZN2_CY6_FUNGAL_2"/>
    <property type="match status" value="1"/>
</dbReference>
<dbReference type="SUPFAM" id="SSF57701">
    <property type="entry name" value="Zn2/Cys6 DNA-binding domain"/>
    <property type="match status" value="1"/>
</dbReference>
<dbReference type="PROSITE" id="PS00463">
    <property type="entry name" value="ZN2_CY6_FUNGAL_1"/>
    <property type="match status" value="1"/>
</dbReference>
<dbReference type="InterPro" id="IPR036864">
    <property type="entry name" value="Zn2-C6_fun-type_DNA-bd_sf"/>
</dbReference>
<dbReference type="GeneID" id="18756956"/>
<dbReference type="Gene3D" id="4.10.240.10">
    <property type="entry name" value="Zn(2)-C6 fungal-type DNA-binding domain"/>
    <property type="match status" value="1"/>
</dbReference>
<evidence type="ECO:0000256" key="1">
    <source>
        <dbReference type="ARBA" id="ARBA00022723"/>
    </source>
</evidence>
<evidence type="ECO:0000256" key="2">
    <source>
        <dbReference type="ARBA" id="ARBA00023242"/>
    </source>
</evidence>
<proteinExistence type="predicted"/>
<sequence>MSEHSPDSTGAGSNSSSVSVSLVIKACDMCRKKKIRCEPKDHTCVQCLKYKTHCHFTPISTKRAARRPAGHKRVEELERKLKSVEESLKRATEQLQQTPSFEHERPRREPATVPVMTDELGSTSFMNLLYQDLPTDLASGMPWMNSLSPNFDMNMNCPNAPISSDPGLKIMPTWDLSAAGDMFTRRIFKNLPPRHEAITLIKTSLHCFNSAFPLFNEDFFIQRLDDLDTSIRDPGFWACLNSVLTLGHRFGIRNSVQVAEDNEAWGYFRNALGVVNQLTLMPPSITSVQALLSLAIVIQGTPNPAPYSFLNTAAVKMAQQLGLHRRNVDPNMSAAEIEERKRVFWIAYAMDKEGALRNNEPPAQDDDDMDVDLPDYCNFSEIGPHQHNFFRLRIQLALIQSMVYKRLLSAKASRQSVAERVNAVRDLTAALENWKLSVPIEYQQEYNKEASSAMKDISPVLHSVILRLTYFHTLIAVHRFATPVNQWQEMMEAPTDPNVTWPPPPSITCIEEARKSLKLLLITPQGEYACIWVLLHIFVSATTTLLANVRSDPLSYTAQSDLQLIEPLLSLLGLLSLQGKSPKVEGMYESCRTAWEQARRVVWDARGRGAVSNGRNHMITVPYIPDHTMRQPQITSARVSEEKESLEEFIRRIESLAGGDGGPFEFGFY</sequence>
<dbReference type="InterPro" id="IPR007219">
    <property type="entry name" value="XnlR_reg_dom"/>
</dbReference>
<dbReference type="RefSeq" id="XP_007288910.1">
    <property type="nucleotide sequence ID" value="XM_007288848.1"/>
</dbReference>
<protein>
    <recommendedName>
        <fullName evidence="4">Zn(2)-C6 fungal-type domain-containing protein</fullName>
    </recommendedName>
</protein>
<dbReference type="PROSITE" id="PS00210">
    <property type="entry name" value="HEMOCYANIN_2"/>
    <property type="match status" value="1"/>
</dbReference>
<evidence type="ECO:0000256" key="3">
    <source>
        <dbReference type="SAM" id="MobiDB-lite"/>
    </source>
</evidence>
<organism evidence="5 6">
    <name type="scientific">Marssonina brunnea f. sp. multigermtubi (strain MB_m1)</name>
    <name type="common">Marssonina leaf spot fungus</name>
    <dbReference type="NCBI Taxonomy" id="1072389"/>
    <lineage>
        <taxon>Eukaryota</taxon>
        <taxon>Fungi</taxon>
        <taxon>Dikarya</taxon>
        <taxon>Ascomycota</taxon>
        <taxon>Pezizomycotina</taxon>
        <taxon>Leotiomycetes</taxon>
        <taxon>Helotiales</taxon>
        <taxon>Drepanopezizaceae</taxon>
        <taxon>Drepanopeziza</taxon>
    </lineage>
</organism>
<dbReference type="KEGG" id="mbe:MBM_01021"/>
<dbReference type="GO" id="GO:0000981">
    <property type="term" value="F:DNA-binding transcription factor activity, RNA polymerase II-specific"/>
    <property type="evidence" value="ECO:0007669"/>
    <property type="project" value="InterPro"/>
</dbReference>
<dbReference type="OMA" id="CVWMLLH"/>
<reference evidence="5 6" key="1">
    <citation type="journal article" date="2012" name="BMC Genomics">
        <title>Sequencing the genome of Marssonina brunnea reveals fungus-poplar co-evolution.</title>
        <authorList>
            <person name="Zhu S."/>
            <person name="Cao Y.-Z."/>
            <person name="Jiang C."/>
            <person name="Tan B.-Y."/>
            <person name="Wang Z."/>
            <person name="Feng S."/>
            <person name="Zhang L."/>
            <person name="Su X.-H."/>
            <person name="Brejova B."/>
            <person name="Vinar T."/>
            <person name="Xu M."/>
            <person name="Wang M.-X."/>
            <person name="Zhang S.-G."/>
            <person name="Huang M.-R."/>
            <person name="Wu R."/>
            <person name="Zhou Y."/>
        </authorList>
    </citation>
    <scope>NUCLEOTIDE SEQUENCE [LARGE SCALE GENOMIC DNA]</scope>
    <source>
        <strain evidence="5 6">MB_m1</strain>
    </source>
</reference>
<dbReference type="Pfam" id="PF04082">
    <property type="entry name" value="Fungal_trans"/>
    <property type="match status" value="1"/>
</dbReference>
<dbReference type="InterPro" id="IPR050987">
    <property type="entry name" value="AtrR-like"/>
</dbReference>
<feature type="compositionally biased region" description="Basic and acidic residues" evidence="3">
    <location>
        <begin position="101"/>
        <end position="110"/>
    </location>
</feature>
<dbReference type="PANTHER" id="PTHR46910">
    <property type="entry name" value="TRANSCRIPTION FACTOR PDR1"/>
    <property type="match status" value="1"/>
</dbReference>
<dbReference type="CDD" id="cd00067">
    <property type="entry name" value="GAL4"/>
    <property type="match status" value="1"/>
</dbReference>
<dbReference type="EMBL" id="JH921429">
    <property type="protein sequence ID" value="EKD20339.1"/>
    <property type="molecule type" value="Genomic_DNA"/>
</dbReference>
<evidence type="ECO:0000313" key="6">
    <source>
        <dbReference type="Proteomes" id="UP000006753"/>
    </source>
</evidence>
<dbReference type="InterPro" id="IPR013788">
    <property type="entry name" value="Hemocyanin/hexamerin"/>
</dbReference>
<keyword evidence="2" id="KW-0539">Nucleus</keyword>
<dbReference type="GO" id="GO:0008270">
    <property type="term" value="F:zinc ion binding"/>
    <property type="evidence" value="ECO:0007669"/>
    <property type="project" value="InterPro"/>
</dbReference>
<dbReference type="Pfam" id="PF00172">
    <property type="entry name" value="Zn_clus"/>
    <property type="match status" value="1"/>
</dbReference>
<dbReference type="Proteomes" id="UP000006753">
    <property type="component" value="Unassembled WGS sequence"/>
</dbReference>
<dbReference type="CDD" id="cd12148">
    <property type="entry name" value="fungal_TF_MHR"/>
    <property type="match status" value="1"/>
</dbReference>
<dbReference type="GO" id="GO:0003677">
    <property type="term" value="F:DNA binding"/>
    <property type="evidence" value="ECO:0007669"/>
    <property type="project" value="InterPro"/>
</dbReference>
<keyword evidence="6" id="KW-1185">Reference proteome</keyword>
<dbReference type="InParanoid" id="K1Y590"/>
<accession>K1Y590</accession>
<dbReference type="GO" id="GO:0006351">
    <property type="term" value="P:DNA-templated transcription"/>
    <property type="evidence" value="ECO:0007669"/>
    <property type="project" value="InterPro"/>
</dbReference>
<dbReference type="InterPro" id="IPR001138">
    <property type="entry name" value="Zn2Cys6_DnaBD"/>
</dbReference>
<dbReference type="PANTHER" id="PTHR46910:SF25">
    <property type="entry name" value="ABC-TRANSPORTER-REGULATING TRANSCRIPTION FACTOR"/>
    <property type="match status" value="1"/>
</dbReference>
<gene>
    <name evidence="5" type="ORF">MBM_01021</name>
</gene>
<feature type="region of interest" description="Disordered" evidence="3">
    <location>
        <begin position="87"/>
        <end position="110"/>
    </location>
</feature>